<name>A0A7V8UCR2_9PSED</name>
<comment type="caution">
    <text evidence="3">The sequence shown here is derived from an EMBL/GenBank/DDBJ whole genome shotgun (WGS) entry which is preliminary data.</text>
</comment>
<evidence type="ECO:0000256" key="1">
    <source>
        <dbReference type="ARBA" id="ARBA00001954"/>
    </source>
</evidence>
<protein>
    <submittedName>
        <fullName evidence="3">Phytanoyl-CoA dioxygenase family protein</fullName>
    </submittedName>
</protein>
<comment type="cofactor">
    <cofactor evidence="1">
        <name>Fe(2+)</name>
        <dbReference type="ChEBI" id="CHEBI:29033"/>
    </cofactor>
</comment>
<dbReference type="PANTHER" id="PTHR20883">
    <property type="entry name" value="PHYTANOYL-COA DIOXYGENASE DOMAIN CONTAINING 1"/>
    <property type="match status" value="1"/>
</dbReference>
<dbReference type="PANTHER" id="PTHR20883:SF48">
    <property type="entry name" value="ECTOINE DIOXYGENASE"/>
    <property type="match status" value="1"/>
</dbReference>
<dbReference type="Pfam" id="PF05721">
    <property type="entry name" value="PhyH"/>
    <property type="match status" value="1"/>
</dbReference>
<evidence type="ECO:0000313" key="3">
    <source>
        <dbReference type="EMBL" id="MBA1378339.1"/>
    </source>
</evidence>
<dbReference type="Proteomes" id="UP000572407">
    <property type="component" value="Unassembled WGS sequence"/>
</dbReference>
<dbReference type="EMBL" id="VDLV01000012">
    <property type="protein sequence ID" value="MBA1378339.1"/>
    <property type="molecule type" value="Genomic_DNA"/>
</dbReference>
<evidence type="ECO:0000256" key="2">
    <source>
        <dbReference type="SAM" id="MobiDB-lite"/>
    </source>
</evidence>
<dbReference type="SUPFAM" id="SSF51197">
    <property type="entry name" value="Clavaminate synthase-like"/>
    <property type="match status" value="1"/>
</dbReference>
<feature type="region of interest" description="Disordered" evidence="2">
    <location>
        <begin position="216"/>
        <end position="256"/>
    </location>
</feature>
<proteinExistence type="predicted"/>
<accession>A0A7V8UCR2</accession>
<dbReference type="Gene3D" id="2.60.120.620">
    <property type="entry name" value="q2cbj1_9rhob like domain"/>
    <property type="match status" value="1"/>
</dbReference>
<dbReference type="AlphaFoldDB" id="A0A7V8UCR2"/>
<keyword evidence="3" id="KW-0560">Oxidoreductase</keyword>
<gene>
    <name evidence="3" type="ORF">FHK92_11020</name>
</gene>
<dbReference type="GO" id="GO:0016706">
    <property type="term" value="F:2-oxoglutarate-dependent dioxygenase activity"/>
    <property type="evidence" value="ECO:0007669"/>
    <property type="project" value="UniProtKB-ARBA"/>
</dbReference>
<keyword evidence="3" id="KW-0223">Dioxygenase</keyword>
<dbReference type="InterPro" id="IPR008775">
    <property type="entry name" value="Phytyl_CoA_dOase-like"/>
</dbReference>
<sequence>MPDRKQLQRDGYALLRRAIPTDWLADLRAVFDAGVRPSEQWPVPRDRDWRYSMLDDDPKIQAVCRLPPLLAAAGELIGERFFLSQVEGREPVAAGGHQQLHRDLSAQRPGDIAIALAFFDDYGPENGATRIVPRSHRAETGEPPFDFHDESRSIQLCGRAGDILVFDVDLVHAGSLNLTGKRRRSILISYFSEALYVSHLETVGLRNIRMDTRDRFEPGFKSADPQPSHSTTPDIAPANPDCPCPATPMSPRQCQG</sequence>
<dbReference type="RefSeq" id="WP_181288008.1">
    <property type="nucleotide sequence ID" value="NZ_VDLV01000012.1"/>
</dbReference>
<dbReference type="GO" id="GO:0005506">
    <property type="term" value="F:iron ion binding"/>
    <property type="evidence" value="ECO:0007669"/>
    <property type="project" value="UniProtKB-ARBA"/>
</dbReference>
<reference evidence="3 4" key="1">
    <citation type="submission" date="2019-06" db="EMBL/GenBank/DDBJ databases">
        <title>Analysis of the biodiversity of Brassica napus bacterial endophytes for the selection of potential efficient biofertilizers for rapeseed crops.</title>
        <authorList>
            <person name="Jimenez-Gomez A."/>
            <person name="Saati-Santamaria Z."/>
            <person name="Menendez E."/>
            <person name="Rivas R."/>
            <person name="Mateos P.F."/>
            <person name="Velazquez E."/>
            <person name="Garcia-Fraile P."/>
        </authorList>
    </citation>
    <scope>NUCLEOTIDE SEQUENCE [LARGE SCALE GENOMIC DNA]</scope>
    <source>
        <strain evidence="3 4">CDVBN10</strain>
    </source>
</reference>
<evidence type="ECO:0000313" key="4">
    <source>
        <dbReference type="Proteomes" id="UP000572407"/>
    </source>
</evidence>
<organism evidence="3 4">
    <name type="scientific">Pseudomonas brassicacearum subsp. neoaurantiaca</name>
    <dbReference type="NCBI Taxonomy" id="494916"/>
    <lineage>
        <taxon>Bacteria</taxon>
        <taxon>Pseudomonadati</taxon>
        <taxon>Pseudomonadota</taxon>
        <taxon>Gammaproteobacteria</taxon>
        <taxon>Pseudomonadales</taxon>
        <taxon>Pseudomonadaceae</taxon>
        <taxon>Pseudomonas</taxon>
    </lineage>
</organism>